<protein>
    <submittedName>
        <fullName evidence="2">VtpJ-therm</fullName>
    </submittedName>
</protein>
<comment type="caution">
    <text evidence="2">The sequence shown here is derived from an EMBL/GenBank/DDBJ whole genome shotgun (WGS) entry which is preliminary data.</text>
</comment>
<keyword evidence="3" id="KW-1185">Reference proteome</keyword>
<organism evidence="2 3">
    <name type="scientific">Candidatus Marimicrobium litorale</name>
    <dbReference type="NCBI Taxonomy" id="2518991"/>
    <lineage>
        <taxon>Bacteria</taxon>
        <taxon>Pseudomonadati</taxon>
        <taxon>Pseudomonadota</taxon>
        <taxon>Gammaproteobacteria</taxon>
        <taxon>Cellvibrionales</taxon>
        <taxon>Halieaceae</taxon>
        <taxon>Marimicrobium</taxon>
    </lineage>
</organism>
<dbReference type="RefSeq" id="WP_279250412.1">
    <property type="nucleotide sequence ID" value="NZ_SHNO01000001.1"/>
</dbReference>
<name>A0ABT3TB86_9GAMM</name>
<gene>
    <name evidence="2" type="ORF">EYC82_15235</name>
</gene>
<keyword evidence="1" id="KW-0732">Signal</keyword>
<reference evidence="2" key="1">
    <citation type="submission" date="2019-02" db="EMBL/GenBank/DDBJ databases">
        <authorList>
            <person name="Li S.-H."/>
        </authorList>
    </citation>
    <scope>NUCLEOTIDE SEQUENCE</scope>
    <source>
        <strain evidence="2">IMCC11814</strain>
    </source>
</reference>
<dbReference type="PANTHER" id="PTHR21562">
    <property type="entry name" value="NOTUM-RELATED"/>
    <property type="match status" value="1"/>
</dbReference>
<accession>A0ABT3TB86</accession>
<evidence type="ECO:0000256" key="1">
    <source>
        <dbReference type="SAM" id="SignalP"/>
    </source>
</evidence>
<evidence type="ECO:0000313" key="2">
    <source>
        <dbReference type="EMBL" id="MCX2978719.1"/>
    </source>
</evidence>
<evidence type="ECO:0000313" key="3">
    <source>
        <dbReference type="Proteomes" id="UP001143304"/>
    </source>
</evidence>
<dbReference type="InterPro" id="IPR004963">
    <property type="entry name" value="PAE/NOTUM"/>
</dbReference>
<dbReference type="Proteomes" id="UP001143304">
    <property type="component" value="Unassembled WGS sequence"/>
</dbReference>
<feature type="signal peptide" evidence="1">
    <location>
        <begin position="1"/>
        <end position="26"/>
    </location>
</feature>
<dbReference type="PANTHER" id="PTHR21562:SF83">
    <property type="entry name" value="PECTIN ACETYLESTERASE 4"/>
    <property type="match status" value="1"/>
</dbReference>
<feature type="chain" id="PRO_5046507301" evidence="1">
    <location>
        <begin position="27"/>
        <end position="395"/>
    </location>
</feature>
<dbReference type="EMBL" id="SHNO01000001">
    <property type="protein sequence ID" value="MCX2978719.1"/>
    <property type="molecule type" value="Genomic_DNA"/>
</dbReference>
<sequence>MKKTTKMVRKASHVAWVRLASTLCLAALVGACSDSSNNSNSGDSGSGGVDGGGEPFAELIDSGIARYLGLYTPMTSETLESGVVAHTFGAGDGPLCLDGSEYRMGTFNQGSDELVIFLQGGGACWSTLCSATESAESGIPQVGILDPAREDNPVKSWNQVYLPYCDGGLHASDADNDYDGDGTPETRQRGLHNLSASLDVAVNAFPSPSRILLTGASAGAYGTTFALPLVRHLYPDVPIELVNDSGVGIGIPDDQSYLMLLMSDWNQSAFIPEDCSGLPCLGEDGHLSDYQSWQLDVDTLTRRSYLSSKQDSVIALGFLQIGGPAHEAALIPELADMEVRHPDRVRSWVVDGSTHTYVQRDPEATSGVGINGGVSVFDFIRAQLDDSPDWVSVSD</sequence>
<proteinExistence type="predicted"/>
<dbReference type="PROSITE" id="PS51257">
    <property type="entry name" value="PROKAR_LIPOPROTEIN"/>
    <property type="match status" value="1"/>
</dbReference>
<dbReference type="Pfam" id="PF03283">
    <property type="entry name" value="PAE"/>
    <property type="match status" value="1"/>
</dbReference>